<sequence>MTTVGLLIPGHSAEEDYPRLEVLLDSDIRMPVVHTGSAEPSEADSAELRLGGAESVVWASTSGSFDYGWEGAHRQIRELAKAAGLPASSTSFGFVHAVRKLGAARVAVAATYPQDKADRFTGFLRAAGVDVAATHARGATPAEVAGWEESEVLALARAGDHPQADVVLLPDTALHTVAYLPELEDALGKPVLTATQVTVWEGLRLADRRTWALNVGRLFARDGREADHLNGER</sequence>
<accession>A0ABT0UUD2</accession>
<dbReference type="EMBL" id="JAMQAW010000036">
    <property type="protein sequence ID" value="MCM2392193.1"/>
    <property type="molecule type" value="Genomic_DNA"/>
</dbReference>
<evidence type="ECO:0000313" key="2">
    <source>
        <dbReference type="Proteomes" id="UP001431429"/>
    </source>
</evidence>
<dbReference type="InterPro" id="IPR026286">
    <property type="entry name" value="MaiA/AMDase"/>
</dbReference>
<name>A0ABT0UUD2_9ACTN</name>
<comment type="caution">
    <text evidence="1">The sequence shown here is derived from an EMBL/GenBank/DDBJ whole genome shotgun (WGS) entry which is preliminary data.</text>
</comment>
<reference evidence="1" key="1">
    <citation type="submission" date="2022-06" db="EMBL/GenBank/DDBJ databases">
        <title>Genome public.</title>
        <authorList>
            <person name="Sun Q."/>
        </authorList>
    </citation>
    <scope>NUCLEOTIDE SEQUENCE</scope>
    <source>
        <strain evidence="1">CWNU-1</strain>
    </source>
</reference>
<proteinExistence type="predicted"/>
<dbReference type="PANTHER" id="PTHR40267">
    <property type="entry name" value="BLR3294 PROTEIN"/>
    <property type="match status" value="1"/>
</dbReference>
<dbReference type="PANTHER" id="PTHR40267:SF1">
    <property type="entry name" value="BLR3294 PROTEIN"/>
    <property type="match status" value="1"/>
</dbReference>
<evidence type="ECO:0000313" key="1">
    <source>
        <dbReference type="EMBL" id="MCM2392193.1"/>
    </source>
</evidence>
<dbReference type="InterPro" id="IPR053714">
    <property type="entry name" value="Iso_Racemase_Enz_sf"/>
</dbReference>
<dbReference type="RefSeq" id="WP_250922499.1">
    <property type="nucleotide sequence ID" value="NZ_JAMQAW010000036.1"/>
</dbReference>
<dbReference type="Pfam" id="PF17645">
    <property type="entry name" value="Amdase"/>
    <property type="match status" value="1"/>
</dbReference>
<dbReference type="Proteomes" id="UP001431429">
    <property type="component" value="Unassembled WGS sequence"/>
</dbReference>
<dbReference type="Gene3D" id="3.40.50.12500">
    <property type="match status" value="1"/>
</dbReference>
<gene>
    <name evidence="1" type="ORF">NBG84_28570</name>
</gene>
<protein>
    <submittedName>
        <fullName evidence="1">Decarboxylase</fullName>
    </submittedName>
</protein>
<organism evidence="1 2">
    <name type="scientific">Streptomyces albipurpureus</name>
    <dbReference type="NCBI Taxonomy" id="2897419"/>
    <lineage>
        <taxon>Bacteria</taxon>
        <taxon>Bacillati</taxon>
        <taxon>Actinomycetota</taxon>
        <taxon>Actinomycetes</taxon>
        <taxon>Kitasatosporales</taxon>
        <taxon>Streptomycetaceae</taxon>
        <taxon>Streptomyces</taxon>
    </lineage>
</organism>
<keyword evidence="2" id="KW-1185">Reference proteome</keyword>